<dbReference type="EMBL" id="CP092427">
    <property type="protein sequence ID" value="ULP36937.1"/>
    <property type="molecule type" value="Genomic_DNA"/>
</dbReference>
<evidence type="ECO:0000313" key="7">
    <source>
        <dbReference type="Proteomes" id="UP001055159"/>
    </source>
</evidence>
<organism evidence="6 7">
    <name type="scientific">Mycolicibacterium rufum</name>
    <dbReference type="NCBI Taxonomy" id="318424"/>
    <lineage>
        <taxon>Bacteria</taxon>
        <taxon>Bacillati</taxon>
        <taxon>Actinomycetota</taxon>
        <taxon>Actinomycetes</taxon>
        <taxon>Mycobacteriales</taxon>
        <taxon>Mycobacteriaceae</taxon>
        <taxon>Mycolicibacterium</taxon>
    </lineage>
</organism>
<comment type="similarity">
    <text evidence="5">Belongs to the creatininase superfamily.</text>
</comment>
<evidence type="ECO:0000256" key="2">
    <source>
        <dbReference type="ARBA" id="ARBA00022723"/>
    </source>
</evidence>
<keyword evidence="2" id="KW-0479">Metal-binding</keyword>
<reference evidence="6" key="1">
    <citation type="submission" date="2022-08" db="EMBL/GenBank/DDBJ databases">
        <title>Whole genome sequencing of non-tuberculosis mycobacteria type-strains.</title>
        <authorList>
            <person name="Igarashi Y."/>
            <person name="Osugi A."/>
            <person name="Mitarai S."/>
        </authorList>
    </citation>
    <scope>NUCLEOTIDE SEQUENCE</scope>
    <source>
        <strain evidence="6">JCM 16372</strain>
    </source>
</reference>
<dbReference type="PANTHER" id="PTHR35005:SF1">
    <property type="entry name" value="2-AMINO-5-FORMYLAMINO-6-RIBOSYLAMINOPYRIMIDIN-4(3H)-ONE 5'-MONOPHOSPHATE DEFORMYLASE"/>
    <property type="match status" value="1"/>
</dbReference>
<evidence type="ECO:0000256" key="5">
    <source>
        <dbReference type="ARBA" id="ARBA00024029"/>
    </source>
</evidence>
<keyword evidence="4" id="KW-0862">Zinc</keyword>
<protein>
    <submittedName>
        <fullName evidence="6">Creatininase family protein</fullName>
    </submittedName>
</protein>
<keyword evidence="7" id="KW-1185">Reference proteome</keyword>
<dbReference type="Gene3D" id="3.40.50.10310">
    <property type="entry name" value="Creatininase"/>
    <property type="match status" value="1"/>
</dbReference>
<evidence type="ECO:0000256" key="4">
    <source>
        <dbReference type="ARBA" id="ARBA00022833"/>
    </source>
</evidence>
<gene>
    <name evidence="6" type="ORF">MJO55_00175</name>
</gene>
<keyword evidence="3" id="KW-0378">Hydrolase</keyword>
<dbReference type="InterPro" id="IPR024087">
    <property type="entry name" value="Creatininase-like_sf"/>
</dbReference>
<evidence type="ECO:0000256" key="1">
    <source>
        <dbReference type="ARBA" id="ARBA00001947"/>
    </source>
</evidence>
<dbReference type="InterPro" id="IPR003785">
    <property type="entry name" value="Creatininase/forma_Hydrolase"/>
</dbReference>
<dbReference type="Pfam" id="PF02633">
    <property type="entry name" value="Creatininase"/>
    <property type="match status" value="1"/>
</dbReference>
<name>A0ABY3UI09_9MYCO</name>
<proteinExistence type="inferred from homology"/>
<evidence type="ECO:0000256" key="3">
    <source>
        <dbReference type="ARBA" id="ARBA00022801"/>
    </source>
</evidence>
<evidence type="ECO:0000313" key="6">
    <source>
        <dbReference type="EMBL" id="ULP36937.1"/>
    </source>
</evidence>
<comment type="cofactor">
    <cofactor evidence="1">
        <name>Zn(2+)</name>
        <dbReference type="ChEBI" id="CHEBI:29105"/>
    </cofactor>
</comment>
<dbReference type="SUPFAM" id="SSF102215">
    <property type="entry name" value="Creatininase"/>
    <property type="match status" value="1"/>
</dbReference>
<sequence length="190" mass="20037">MFQLPPFTFGCSHEHAAYPGTVSVSAATLAAILTDITASLTGHGIAGLIVVNAHGGNAVLTNVVQQANQPTAPVRVGLYPSREDWTEARTAANITTSSHDDMHAGELETSILLAACPDYLRDGWANSDHTATDRRYLTTLGIGAYTPSGVIGYPSRATETKGRAALDHLGRNANALIDLLTPPSRRPPKP</sequence>
<dbReference type="Proteomes" id="UP001055159">
    <property type="component" value="Chromosome"/>
</dbReference>
<accession>A0ABY3UI09</accession>
<dbReference type="RefSeq" id="WP_239735593.1">
    <property type="nucleotide sequence ID" value="NZ_CP092427.2"/>
</dbReference>
<dbReference type="PANTHER" id="PTHR35005">
    <property type="entry name" value="3-DEHYDRO-SCYLLO-INOSOSE HYDROLASE"/>
    <property type="match status" value="1"/>
</dbReference>